<comment type="caution">
    <text evidence="3">The sequence shown here is derived from an EMBL/GenBank/DDBJ whole genome shotgun (WGS) entry which is preliminary data.</text>
</comment>
<keyword evidence="4" id="KW-1185">Reference proteome</keyword>
<evidence type="ECO:0000313" key="3">
    <source>
        <dbReference type="EMBL" id="KAI0299006.1"/>
    </source>
</evidence>
<gene>
    <name evidence="3" type="ORF">B0F90DRAFT_654059</name>
</gene>
<proteinExistence type="predicted"/>
<feature type="transmembrane region" description="Helical" evidence="2">
    <location>
        <begin position="14"/>
        <end position="36"/>
    </location>
</feature>
<name>A0AAD4QMQ2_9AGAM</name>
<sequence>MVGSSHPQHPLSSWSFYMAAILYDCITLSISTVCLLRVRVISSAASRLLTIMLYDGLGYLVVLTGESHRCVTDPFPDSCSYTAVNVMNVILFRGTDHTIQSTGASLGYTVTWIMSQRILTHIRGGGGPDFSRYNPAANVPGDHIRPEIRRDDQK</sequence>
<keyword evidence="2" id="KW-0812">Transmembrane</keyword>
<feature type="region of interest" description="Disordered" evidence="1">
    <location>
        <begin position="135"/>
        <end position="154"/>
    </location>
</feature>
<reference evidence="3" key="1">
    <citation type="journal article" date="2022" name="New Phytol.">
        <title>Evolutionary transition to the ectomycorrhizal habit in the genomes of a hyperdiverse lineage of mushroom-forming fungi.</title>
        <authorList>
            <person name="Looney B."/>
            <person name="Miyauchi S."/>
            <person name="Morin E."/>
            <person name="Drula E."/>
            <person name="Courty P.E."/>
            <person name="Kohler A."/>
            <person name="Kuo A."/>
            <person name="LaButti K."/>
            <person name="Pangilinan J."/>
            <person name="Lipzen A."/>
            <person name="Riley R."/>
            <person name="Andreopoulos W."/>
            <person name="He G."/>
            <person name="Johnson J."/>
            <person name="Nolan M."/>
            <person name="Tritt A."/>
            <person name="Barry K.W."/>
            <person name="Grigoriev I.V."/>
            <person name="Nagy L.G."/>
            <person name="Hibbett D."/>
            <person name="Henrissat B."/>
            <person name="Matheny P.B."/>
            <person name="Labbe J."/>
            <person name="Martin F.M."/>
        </authorList>
    </citation>
    <scope>NUCLEOTIDE SEQUENCE</scope>
    <source>
        <strain evidence="3">BPL690</strain>
    </source>
</reference>
<keyword evidence="2" id="KW-0472">Membrane</keyword>
<dbReference type="Proteomes" id="UP001203297">
    <property type="component" value="Unassembled WGS sequence"/>
</dbReference>
<protein>
    <submittedName>
        <fullName evidence="3">Uncharacterized protein</fullName>
    </submittedName>
</protein>
<evidence type="ECO:0000256" key="1">
    <source>
        <dbReference type="SAM" id="MobiDB-lite"/>
    </source>
</evidence>
<organism evidence="3 4">
    <name type="scientific">Multifurca ochricompacta</name>
    <dbReference type="NCBI Taxonomy" id="376703"/>
    <lineage>
        <taxon>Eukaryota</taxon>
        <taxon>Fungi</taxon>
        <taxon>Dikarya</taxon>
        <taxon>Basidiomycota</taxon>
        <taxon>Agaricomycotina</taxon>
        <taxon>Agaricomycetes</taxon>
        <taxon>Russulales</taxon>
        <taxon>Russulaceae</taxon>
        <taxon>Multifurca</taxon>
    </lineage>
</organism>
<feature type="compositionally biased region" description="Basic and acidic residues" evidence="1">
    <location>
        <begin position="142"/>
        <end position="154"/>
    </location>
</feature>
<keyword evidence="2" id="KW-1133">Transmembrane helix</keyword>
<accession>A0AAD4QMQ2</accession>
<evidence type="ECO:0000313" key="4">
    <source>
        <dbReference type="Proteomes" id="UP001203297"/>
    </source>
</evidence>
<dbReference type="AlphaFoldDB" id="A0AAD4QMQ2"/>
<evidence type="ECO:0000256" key="2">
    <source>
        <dbReference type="SAM" id="Phobius"/>
    </source>
</evidence>
<dbReference type="EMBL" id="WTXG01000025">
    <property type="protein sequence ID" value="KAI0299006.1"/>
    <property type="molecule type" value="Genomic_DNA"/>
</dbReference>